<reference evidence="9" key="1">
    <citation type="submission" date="2022-02" db="EMBL/GenBank/DDBJ databases">
        <authorList>
            <person name="Henning P.M."/>
            <person name="McCubbin A.G."/>
            <person name="Shore J.S."/>
        </authorList>
    </citation>
    <scope>NUCLEOTIDE SEQUENCE</scope>
    <source>
        <strain evidence="9">F60SS</strain>
        <tissue evidence="9">Leaves</tissue>
    </source>
</reference>
<dbReference type="Proteomes" id="UP001141552">
    <property type="component" value="Unassembled WGS sequence"/>
</dbReference>
<evidence type="ECO:0000259" key="8">
    <source>
        <dbReference type="SMART" id="SM00737"/>
    </source>
</evidence>
<dbReference type="GO" id="GO:0032366">
    <property type="term" value="P:intracellular sterol transport"/>
    <property type="evidence" value="ECO:0007669"/>
    <property type="project" value="InterPro"/>
</dbReference>
<evidence type="ECO:0000256" key="5">
    <source>
        <dbReference type="ARBA" id="ARBA00022729"/>
    </source>
</evidence>
<dbReference type="EMBL" id="JAKUCV010002194">
    <property type="protein sequence ID" value="KAJ4843607.1"/>
    <property type="molecule type" value="Genomic_DNA"/>
</dbReference>
<dbReference type="PANTHER" id="PTHR11306:SF0">
    <property type="entry name" value="PHOSPHATIDYLGLYCEROL_PHOSPHATIDYLINOSITOL TRANSFER PROTEIN"/>
    <property type="match status" value="1"/>
</dbReference>
<proteinExistence type="inferred from homology"/>
<name>A0A9Q0G7G7_9ROSI</name>
<sequence length="153" mass="16597">MMNRLKLVVVPLALSLCVILPLIQATDVQYCSRRAYDVKVSSVDIKPNPVVRGQEATFKISATTGKPITGGKVEIGVSYFGIHIHTENHDLDEETTVPISAGDFVLSHSQVLPGFTPPGPYTLTMKMYDENRRILTCISFGFTIGVGTAVADS</sequence>
<dbReference type="AlphaFoldDB" id="A0A9Q0G7G7"/>
<keyword evidence="10" id="KW-1185">Reference proteome</keyword>
<evidence type="ECO:0000256" key="7">
    <source>
        <dbReference type="SAM" id="SignalP"/>
    </source>
</evidence>
<dbReference type="SMART" id="SM00737">
    <property type="entry name" value="ML"/>
    <property type="match status" value="1"/>
</dbReference>
<evidence type="ECO:0000256" key="1">
    <source>
        <dbReference type="ARBA" id="ARBA00002053"/>
    </source>
</evidence>
<feature type="domain" description="MD-2-related lipid-recognition" evidence="8">
    <location>
        <begin position="28"/>
        <end position="142"/>
    </location>
</feature>
<protein>
    <recommendedName>
        <fullName evidence="8">MD-2-related lipid-recognition domain-containing protein</fullName>
    </recommendedName>
</protein>
<dbReference type="Gene3D" id="2.60.40.770">
    <property type="match status" value="1"/>
</dbReference>
<feature type="chain" id="PRO_5040431887" description="MD-2-related lipid-recognition domain-containing protein" evidence="7">
    <location>
        <begin position="26"/>
        <end position="153"/>
    </location>
</feature>
<comment type="function">
    <text evidence="1">Catalyzes the intermembrane transfer of phosphatidylglycerol and phosphatidylinositol.</text>
</comment>
<dbReference type="GO" id="GO:0032934">
    <property type="term" value="F:sterol binding"/>
    <property type="evidence" value="ECO:0007669"/>
    <property type="project" value="InterPro"/>
</dbReference>
<dbReference type="InterPro" id="IPR033917">
    <property type="entry name" value="ML_PG-PI_TP"/>
</dbReference>
<dbReference type="CDD" id="cd00917">
    <property type="entry name" value="PG-PI_TP"/>
    <property type="match status" value="1"/>
</dbReference>
<dbReference type="Pfam" id="PF02221">
    <property type="entry name" value="E1_DerP2_DerF2"/>
    <property type="match status" value="1"/>
</dbReference>
<dbReference type="OrthoDB" id="6409159at2759"/>
<keyword evidence="4" id="KW-0813">Transport</keyword>
<dbReference type="FunFam" id="2.60.40.770:FF:000002">
    <property type="entry name" value="putative phosphatidylglycerol/phosphatidylinositol transfer protein DDB_G0282179"/>
    <property type="match status" value="1"/>
</dbReference>
<comment type="similarity">
    <text evidence="2">Belongs to the NPC2 family.</text>
</comment>
<evidence type="ECO:0000256" key="3">
    <source>
        <dbReference type="ARBA" id="ARBA00011245"/>
    </source>
</evidence>
<dbReference type="PANTHER" id="PTHR11306">
    <property type="entry name" value="NIEMANN PICK TYPE C2 PROTEIN NPC2-RELATED"/>
    <property type="match status" value="1"/>
</dbReference>
<evidence type="ECO:0000256" key="6">
    <source>
        <dbReference type="ARBA" id="ARBA00023055"/>
    </source>
</evidence>
<evidence type="ECO:0000256" key="2">
    <source>
        <dbReference type="ARBA" id="ARBA00006370"/>
    </source>
</evidence>
<evidence type="ECO:0000313" key="9">
    <source>
        <dbReference type="EMBL" id="KAJ4843607.1"/>
    </source>
</evidence>
<evidence type="ECO:0000256" key="4">
    <source>
        <dbReference type="ARBA" id="ARBA00022448"/>
    </source>
</evidence>
<dbReference type="InterPro" id="IPR003172">
    <property type="entry name" value="ML_dom"/>
</dbReference>
<keyword evidence="6" id="KW-0445">Lipid transport</keyword>
<dbReference type="InterPro" id="IPR039670">
    <property type="entry name" value="NPC2-like"/>
</dbReference>
<evidence type="ECO:0000313" key="10">
    <source>
        <dbReference type="Proteomes" id="UP001141552"/>
    </source>
</evidence>
<keyword evidence="5 7" id="KW-0732">Signal</keyword>
<accession>A0A9Q0G7G7</accession>
<dbReference type="InterPro" id="IPR014756">
    <property type="entry name" value="Ig_E-set"/>
</dbReference>
<comment type="caution">
    <text evidence="9">The sequence shown here is derived from an EMBL/GenBank/DDBJ whole genome shotgun (WGS) entry which is preliminary data.</text>
</comment>
<feature type="signal peptide" evidence="7">
    <location>
        <begin position="1"/>
        <end position="25"/>
    </location>
</feature>
<gene>
    <name evidence="9" type="ORF">Tsubulata_020307</name>
</gene>
<dbReference type="SUPFAM" id="SSF81296">
    <property type="entry name" value="E set domains"/>
    <property type="match status" value="1"/>
</dbReference>
<comment type="subunit">
    <text evidence="3">Monomer.</text>
</comment>
<organism evidence="9 10">
    <name type="scientific">Turnera subulata</name>
    <dbReference type="NCBI Taxonomy" id="218843"/>
    <lineage>
        <taxon>Eukaryota</taxon>
        <taxon>Viridiplantae</taxon>
        <taxon>Streptophyta</taxon>
        <taxon>Embryophyta</taxon>
        <taxon>Tracheophyta</taxon>
        <taxon>Spermatophyta</taxon>
        <taxon>Magnoliopsida</taxon>
        <taxon>eudicotyledons</taxon>
        <taxon>Gunneridae</taxon>
        <taxon>Pentapetalae</taxon>
        <taxon>rosids</taxon>
        <taxon>fabids</taxon>
        <taxon>Malpighiales</taxon>
        <taxon>Passifloraceae</taxon>
        <taxon>Turnera</taxon>
    </lineage>
</organism>
<reference evidence="9" key="2">
    <citation type="journal article" date="2023" name="Plants (Basel)">
        <title>Annotation of the Turnera subulata (Passifloraceae) Draft Genome Reveals the S-Locus Evolved after the Divergence of Turneroideae from Passifloroideae in a Stepwise Manner.</title>
        <authorList>
            <person name="Henning P.M."/>
            <person name="Roalson E.H."/>
            <person name="Mir W."/>
            <person name="McCubbin A.G."/>
            <person name="Shore J.S."/>
        </authorList>
    </citation>
    <scope>NUCLEOTIDE SEQUENCE</scope>
    <source>
        <strain evidence="9">F60SS</strain>
    </source>
</reference>